<name>A0ABU3SSX4_9ALTE</name>
<comment type="caution">
    <text evidence="2">The sequence shown here is derived from an EMBL/GenBank/DDBJ whole genome shotgun (WGS) entry which is preliminary data.</text>
</comment>
<evidence type="ECO:0000313" key="3">
    <source>
        <dbReference type="Proteomes" id="UP001247805"/>
    </source>
</evidence>
<dbReference type="Proteomes" id="UP001247805">
    <property type="component" value="Unassembled WGS sequence"/>
</dbReference>
<keyword evidence="1" id="KW-0472">Membrane</keyword>
<feature type="transmembrane region" description="Helical" evidence="1">
    <location>
        <begin position="24"/>
        <end position="46"/>
    </location>
</feature>
<dbReference type="EMBL" id="JAWDIO010000002">
    <property type="protein sequence ID" value="MDU0353116.1"/>
    <property type="molecule type" value="Genomic_DNA"/>
</dbReference>
<proteinExistence type="predicted"/>
<keyword evidence="1" id="KW-0812">Transmembrane</keyword>
<accession>A0ABU3SSX4</accession>
<reference evidence="2 3" key="1">
    <citation type="submission" date="2023-10" db="EMBL/GenBank/DDBJ databases">
        <title>Glaciecola aquimarina strain GGW-M5 nov., isolated from a coastal seawater.</title>
        <authorList>
            <person name="Bayburt H."/>
            <person name="Kim J.M."/>
            <person name="Choi B.J."/>
            <person name="Jeon C.O."/>
        </authorList>
    </citation>
    <scope>NUCLEOTIDE SEQUENCE [LARGE SCALE GENOMIC DNA]</scope>
    <source>
        <strain evidence="2 3">KCTC 32108</strain>
    </source>
</reference>
<organism evidence="2 3">
    <name type="scientific">Paraglaciecola aquimarina</name>
    <dbReference type="NCBI Taxonomy" id="1235557"/>
    <lineage>
        <taxon>Bacteria</taxon>
        <taxon>Pseudomonadati</taxon>
        <taxon>Pseudomonadota</taxon>
        <taxon>Gammaproteobacteria</taxon>
        <taxon>Alteromonadales</taxon>
        <taxon>Alteromonadaceae</taxon>
        <taxon>Paraglaciecola</taxon>
    </lineage>
</organism>
<dbReference type="RefSeq" id="WP_316024810.1">
    <property type="nucleotide sequence ID" value="NZ_JAWDIO010000002.1"/>
</dbReference>
<evidence type="ECO:0000256" key="1">
    <source>
        <dbReference type="SAM" id="Phobius"/>
    </source>
</evidence>
<evidence type="ECO:0000313" key="2">
    <source>
        <dbReference type="EMBL" id="MDU0353116.1"/>
    </source>
</evidence>
<keyword evidence="1" id="KW-1133">Transmembrane helix</keyword>
<gene>
    <name evidence="2" type="ORF">RS130_03490</name>
</gene>
<protein>
    <submittedName>
        <fullName evidence="2">MSHA biogenesis protein MshP</fullName>
    </submittedName>
</protein>
<sequence>MCPNTQLKCSYQGYKNSKKQQGSMLTIALFVIVVFGLLGITMTRVLSSSSESIVYEVLGQRALNAARSGLERCLAAEYPVTVGVSACSNPTNFDFSALKGLESCSAQVIPNNITVSDNSQTYSYVKFSSIGRCGAGSVIVTRSVYVDAML</sequence>
<keyword evidence="3" id="KW-1185">Reference proteome</keyword>